<evidence type="ECO:0000256" key="2">
    <source>
        <dbReference type="ARBA" id="ARBA00038334"/>
    </source>
</evidence>
<dbReference type="PANTHER" id="PTHR43329">
    <property type="entry name" value="EPOXIDE HYDROLASE"/>
    <property type="match status" value="1"/>
</dbReference>
<dbReference type="PRINTS" id="PR00412">
    <property type="entry name" value="EPOXHYDRLASE"/>
</dbReference>
<accession>A0A6P8ZBH5</accession>
<protein>
    <submittedName>
        <fullName evidence="5">Epoxide hydrolase 3-like</fullName>
    </submittedName>
</protein>
<dbReference type="OrthoDB" id="408373at2759"/>
<keyword evidence="1" id="KW-0378">Hydrolase</keyword>
<dbReference type="RefSeq" id="XP_034245152.1">
    <property type="nucleotide sequence ID" value="XM_034389261.1"/>
</dbReference>
<dbReference type="GO" id="GO:0004301">
    <property type="term" value="F:epoxide hydrolase activity"/>
    <property type="evidence" value="ECO:0007669"/>
    <property type="project" value="UniProtKB-ARBA"/>
</dbReference>
<proteinExistence type="inferred from homology"/>
<evidence type="ECO:0000259" key="3">
    <source>
        <dbReference type="Pfam" id="PF00561"/>
    </source>
</evidence>
<evidence type="ECO:0000256" key="1">
    <source>
        <dbReference type="ARBA" id="ARBA00022801"/>
    </source>
</evidence>
<dbReference type="AlphaFoldDB" id="A0A6P8ZBH5"/>
<sequence>MEWTASTAWVVASSVYIGVKTLVYTCYAAALMACRQASTRRWLFSYTRRIAPPKCLQDPALGQHGYVTVKGLKFHYVEKGDRSKPLMLFVHGFPDFWYSWRHQTKEFSTDYWTVAIDLRGCGSSAKPSDVFDYSMILLVDDIKGIVTELGRKKFILVASGWGAFISWCFLEKYPEMVSKYIMMNGPSMKVFTQLSKSFSSDQSSRSWYTYLFQMPYLGELYLSFDDFAWVRDELIRHRSPYVTDEDIEAYKYNLSQPGALTPLLHYYKAAYRTMVRQGLFPEYVSATAAASANGEPRPPGLFIFGAQDFALDVKCVVMLEFSVENLKTLVVKEAGHFVHQDEPVVVNQAMRSFLQ</sequence>
<dbReference type="Pfam" id="PF00561">
    <property type="entry name" value="Abhydrolase_1"/>
    <property type="match status" value="1"/>
</dbReference>
<keyword evidence="4" id="KW-1185">Reference proteome</keyword>
<dbReference type="SUPFAM" id="SSF53474">
    <property type="entry name" value="alpha/beta-Hydrolases"/>
    <property type="match status" value="1"/>
</dbReference>
<evidence type="ECO:0000313" key="5">
    <source>
        <dbReference type="RefSeq" id="XP_034245152.1"/>
    </source>
</evidence>
<dbReference type="InterPro" id="IPR000073">
    <property type="entry name" value="AB_hydrolase_1"/>
</dbReference>
<dbReference type="InParanoid" id="A0A6P8ZBH5"/>
<comment type="similarity">
    <text evidence="2">Belongs to the AB hydrolase superfamily. Epoxide hydrolase family.</text>
</comment>
<dbReference type="GeneID" id="117647504"/>
<gene>
    <name evidence="5" type="primary">LOC117647504</name>
</gene>
<reference evidence="5" key="1">
    <citation type="submission" date="2025-08" db="UniProtKB">
        <authorList>
            <consortium name="RefSeq"/>
        </authorList>
    </citation>
    <scope>IDENTIFICATION</scope>
    <source>
        <tissue evidence="5">Total insect</tissue>
    </source>
</reference>
<evidence type="ECO:0000313" key="4">
    <source>
        <dbReference type="Proteomes" id="UP000515158"/>
    </source>
</evidence>
<organism evidence="5">
    <name type="scientific">Thrips palmi</name>
    <name type="common">Melon thrips</name>
    <dbReference type="NCBI Taxonomy" id="161013"/>
    <lineage>
        <taxon>Eukaryota</taxon>
        <taxon>Metazoa</taxon>
        <taxon>Ecdysozoa</taxon>
        <taxon>Arthropoda</taxon>
        <taxon>Hexapoda</taxon>
        <taxon>Insecta</taxon>
        <taxon>Pterygota</taxon>
        <taxon>Neoptera</taxon>
        <taxon>Paraneoptera</taxon>
        <taxon>Thysanoptera</taxon>
        <taxon>Terebrantia</taxon>
        <taxon>Thripoidea</taxon>
        <taxon>Thripidae</taxon>
        <taxon>Thrips</taxon>
    </lineage>
</organism>
<dbReference type="Proteomes" id="UP000515158">
    <property type="component" value="Unplaced"/>
</dbReference>
<dbReference type="InterPro" id="IPR029058">
    <property type="entry name" value="AB_hydrolase_fold"/>
</dbReference>
<name>A0A6P8ZBH5_THRPL</name>
<dbReference type="InterPro" id="IPR000639">
    <property type="entry name" value="Epox_hydrolase-like"/>
</dbReference>
<dbReference type="Gene3D" id="3.40.50.1820">
    <property type="entry name" value="alpha/beta hydrolase"/>
    <property type="match status" value="1"/>
</dbReference>
<feature type="domain" description="AB hydrolase-1" evidence="3">
    <location>
        <begin position="85"/>
        <end position="343"/>
    </location>
</feature>
<dbReference type="KEGG" id="tpal:117647504"/>